<keyword evidence="6" id="KW-0418">Kinase</keyword>
<feature type="region of interest" description="Disordered" evidence="4">
    <location>
        <begin position="539"/>
        <end position="567"/>
    </location>
</feature>
<reference evidence="6" key="1">
    <citation type="submission" date="2022-01" db="EMBL/GenBank/DDBJ databases">
        <title>Genome Sequence Resource for Two Populations of Ditylenchus destructor, the Migratory Endoparasitic Phytonematode.</title>
        <authorList>
            <person name="Zhang H."/>
            <person name="Lin R."/>
            <person name="Xie B."/>
        </authorList>
    </citation>
    <scope>NUCLEOTIDE SEQUENCE</scope>
    <source>
        <strain evidence="6">BazhouSP</strain>
    </source>
</reference>
<dbReference type="Proteomes" id="UP001201812">
    <property type="component" value="Unassembled WGS sequence"/>
</dbReference>
<dbReference type="InterPro" id="IPR011009">
    <property type="entry name" value="Kinase-like_dom_sf"/>
</dbReference>
<feature type="compositionally biased region" description="Polar residues" evidence="4">
    <location>
        <begin position="546"/>
        <end position="562"/>
    </location>
</feature>
<feature type="domain" description="Protein kinase" evidence="5">
    <location>
        <begin position="1080"/>
        <end position="1335"/>
    </location>
</feature>
<feature type="region of interest" description="Disordered" evidence="4">
    <location>
        <begin position="477"/>
        <end position="496"/>
    </location>
</feature>
<protein>
    <submittedName>
        <fullName evidence="6">Protein kinase domain-containing protein</fullName>
    </submittedName>
</protein>
<dbReference type="SUPFAM" id="SSF56112">
    <property type="entry name" value="Protein kinase-like (PK-like)"/>
    <property type="match status" value="1"/>
</dbReference>
<dbReference type="GO" id="GO:0005634">
    <property type="term" value="C:nucleus"/>
    <property type="evidence" value="ECO:0007669"/>
    <property type="project" value="TreeGrafter"/>
</dbReference>
<evidence type="ECO:0000256" key="1">
    <source>
        <dbReference type="ARBA" id="ARBA00022741"/>
    </source>
</evidence>
<feature type="compositionally biased region" description="Polar residues" evidence="4">
    <location>
        <begin position="128"/>
        <end position="140"/>
    </location>
</feature>
<dbReference type="InterPro" id="IPR000719">
    <property type="entry name" value="Prot_kinase_dom"/>
</dbReference>
<feature type="region of interest" description="Disordered" evidence="4">
    <location>
        <begin position="128"/>
        <end position="164"/>
    </location>
</feature>
<feature type="region of interest" description="Disordered" evidence="4">
    <location>
        <begin position="815"/>
        <end position="869"/>
    </location>
</feature>
<keyword evidence="1 3" id="KW-0547">Nucleotide-binding</keyword>
<comment type="caution">
    <text evidence="6">The sequence shown here is derived from an EMBL/GenBank/DDBJ whole genome shotgun (WGS) entry which is preliminary data.</text>
</comment>
<dbReference type="EMBL" id="JAKKPZ010000007">
    <property type="protein sequence ID" value="KAI1718863.1"/>
    <property type="molecule type" value="Genomic_DNA"/>
</dbReference>
<feature type="compositionally biased region" description="Low complexity" evidence="4">
    <location>
        <begin position="416"/>
        <end position="437"/>
    </location>
</feature>
<proteinExistence type="predicted"/>
<dbReference type="SMART" id="SM00220">
    <property type="entry name" value="S_TKc"/>
    <property type="match status" value="1"/>
</dbReference>
<feature type="compositionally biased region" description="Polar residues" evidence="4">
    <location>
        <begin position="147"/>
        <end position="156"/>
    </location>
</feature>
<dbReference type="GO" id="GO:0005829">
    <property type="term" value="C:cytosol"/>
    <property type="evidence" value="ECO:0007669"/>
    <property type="project" value="TreeGrafter"/>
</dbReference>
<keyword evidence="6" id="KW-0808">Transferase</keyword>
<gene>
    <name evidence="6" type="ORF">DdX_05974</name>
</gene>
<dbReference type="InterPro" id="IPR017441">
    <property type="entry name" value="Protein_kinase_ATP_BS"/>
</dbReference>
<dbReference type="GO" id="GO:0035556">
    <property type="term" value="P:intracellular signal transduction"/>
    <property type="evidence" value="ECO:0007669"/>
    <property type="project" value="TreeGrafter"/>
</dbReference>
<dbReference type="FunFam" id="1.10.510.10:FF:000351">
    <property type="entry name" value="PAS domain-containing serine/threonine-protein kinase"/>
    <property type="match status" value="1"/>
</dbReference>
<keyword evidence="2 3" id="KW-0067">ATP-binding</keyword>
<dbReference type="GO" id="GO:0004674">
    <property type="term" value="F:protein serine/threonine kinase activity"/>
    <property type="evidence" value="ECO:0007669"/>
    <property type="project" value="TreeGrafter"/>
</dbReference>
<feature type="compositionally biased region" description="Low complexity" evidence="4">
    <location>
        <begin position="818"/>
        <end position="852"/>
    </location>
</feature>
<evidence type="ECO:0000256" key="4">
    <source>
        <dbReference type="SAM" id="MobiDB-lite"/>
    </source>
</evidence>
<accession>A0AAD4N5E3</accession>
<evidence type="ECO:0000256" key="2">
    <source>
        <dbReference type="ARBA" id="ARBA00022840"/>
    </source>
</evidence>
<dbReference type="Gene3D" id="1.10.510.10">
    <property type="entry name" value="Transferase(Phosphotransferase) domain 1"/>
    <property type="match status" value="1"/>
</dbReference>
<organism evidence="6 7">
    <name type="scientific">Ditylenchus destructor</name>
    <dbReference type="NCBI Taxonomy" id="166010"/>
    <lineage>
        <taxon>Eukaryota</taxon>
        <taxon>Metazoa</taxon>
        <taxon>Ecdysozoa</taxon>
        <taxon>Nematoda</taxon>
        <taxon>Chromadorea</taxon>
        <taxon>Rhabditida</taxon>
        <taxon>Tylenchina</taxon>
        <taxon>Tylenchomorpha</taxon>
        <taxon>Sphaerularioidea</taxon>
        <taxon>Anguinidae</taxon>
        <taxon>Anguininae</taxon>
        <taxon>Ditylenchus</taxon>
    </lineage>
</organism>
<feature type="compositionally biased region" description="Basic and acidic residues" evidence="4">
    <location>
        <begin position="485"/>
        <end position="496"/>
    </location>
</feature>
<evidence type="ECO:0000256" key="3">
    <source>
        <dbReference type="PROSITE-ProRule" id="PRU10141"/>
    </source>
</evidence>
<dbReference type="PANTHER" id="PTHR24346">
    <property type="entry name" value="MAP/MICROTUBULE AFFINITY-REGULATING KINASE"/>
    <property type="match status" value="1"/>
</dbReference>
<dbReference type="PROSITE" id="PS50011">
    <property type="entry name" value="PROTEIN_KINASE_DOM"/>
    <property type="match status" value="1"/>
</dbReference>
<evidence type="ECO:0000259" key="5">
    <source>
        <dbReference type="PROSITE" id="PS50011"/>
    </source>
</evidence>
<dbReference type="PANTHER" id="PTHR24346:SF51">
    <property type="entry name" value="PAS DOMAIN-CONTAINING SERINE_THREONINE-PROTEIN KINASE"/>
    <property type="match status" value="1"/>
</dbReference>
<dbReference type="GO" id="GO:0005524">
    <property type="term" value="F:ATP binding"/>
    <property type="evidence" value="ECO:0007669"/>
    <property type="project" value="UniProtKB-UniRule"/>
</dbReference>
<feature type="region of interest" description="Disordered" evidence="4">
    <location>
        <begin position="370"/>
        <end position="437"/>
    </location>
</feature>
<evidence type="ECO:0000313" key="7">
    <source>
        <dbReference type="Proteomes" id="UP001201812"/>
    </source>
</evidence>
<dbReference type="InterPro" id="IPR008271">
    <property type="entry name" value="Ser/Thr_kinase_AS"/>
</dbReference>
<feature type="compositionally biased region" description="Polar residues" evidence="4">
    <location>
        <begin position="390"/>
        <end position="407"/>
    </location>
</feature>
<dbReference type="PROSITE" id="PS00108">
    <property type="entry name" value="PROTEIN_KINASE_ST"/>
    <property type="match status" value="1"/>
</dbReference>
<feature type="binding site" evidence="3">
    <location>
        <position position="1113"/>
    </location>
    <ligand>
        <name>ATP</name>
        <dbReference type="ChEBI" id="CHEBI:30616"/>
    </ligand>
</feature>
<dbReference type="Gene3D" id="3.30.450.20">
    <property type="entry name" value="PAS domain"/>
    <property type="match status" value="1"/>
</dbReference>
<name>A0AAD4N5E3_9BILA</name>
<dbReference type="PROSITE" id="PS00107">
    <property type="entry name" value="PROTEIN_KINASE_ATP"/>
    <property type="match status" value="1"/>
</dbReference>
<dbReference type="GO" id="GO:0045719">
    <property type="term" value="P:negative regulation of glycogen biosynthetic process"/>
    <property type="evidence" value="ECO:0007669"/>
    <property type="project" value="TreeGrafter"/>
</dbReference>
<keyword evidence="7" id="KW-1185">Reference proteome</keyword>
<sequence>MTAIIETRPSQKDRVQKRNRMRPIFRTQLSCPSDQLMSFIPRNIQYHVVLSGQEPYSVSYTKKLSYGDQQQSSPGTVFLGCPAQTPSMFDFSSAVMPQSAPSSSFSSFNLANRDSVPCNRSIQYAYMKTQNPGDTTGSSKSYRRSSLAVQSSNTPEQLDPLVGPYAPNSAYYHPQSAPQVGTSAKYSGTGTSNQQQQIAPALFHSPSIHYFLSGTSGIPATPTVSPAAKNNRRKAVITVDAKTTEILIASDSICGLFGLRDRSLIGKKLAEVFPMESAPIRKCSTDSKSKVILEDVCLKKGPSILEENILFDGNHRLRPVYGKPVDILDVDGNKSTVCVWSYPLTTTAALISQRKSSSVLRSPTSYLYPHSARDYANNPTSDPDIEDFTKTSPTDRQNLSDLSSGDFLQQKLKANRISNTSSSPTSSPRSDSTCSPRVVRDDILNQLDSGPPPQRSKSTCAAYSPYLKVLFENNEEQQFTPQRLENNRTSRIESDELYETRDEHCAAAAEEASNNNCFVDKHNNLDKYLDGGEDMVESRTYHHQQMDSSNTNKNEVDQGTPNEKTRLKNGFKSAQISLENDTQNGDHLSKNLSNGSSGTLTHDSGSQNQQLKKLCNGIVKDNDSSADSAAKRRWLITMEPINSLFMECILGAKGRIFRTDDSLAAILGYSSTSLLFGTEIHRLIPGLSIGVEWSGVKQMVCGTTVKHNGIPLSVVLHSDFDHDSGVASSYGLEIRSLSSINGVITVTDSGILYSYNENFLHELVGHDYHSDEEMDIKDIIPQFYEYFGESYKVQQNGDNSDSTLKFGQQFDDGYNAGSSAESSTSSTATTTRSHTSSISASSTSTSLCSSHNSAEDDSVTSSKPNVDFQVNYPMANDESVDSKNATLNDEVFAGEHQDIIPGVYFGLVKHIDGQKIPVKIEVTSVEIPSQPRLFNICVGFDRTNDYGISQCVGVCEEHEHGHVMQKSPSNHDAMHPATTVTGGLSKIARYPAMAFSASSNCCSAEAPAGNTITPKFSVGGTFGPLRECDSDSAVDFIATKAMTEELQSSEVKLQDASVSSTGLLEDENSECVRGEYSRHYDTFQQIGNGAFGSVKLSARKDTGLLAVTKFVCKAKVLPESWVPSMKRGNRMLPIEVHLLETLNHPNIVKVLDVFENERYYQLVMEKLGCGMDLFEFIDNLHIKLDEPLTSYIFRQIVSAVDYLHENHIVHRDLKDENVIIDQNFHCKLIDFGSAAYFGENIVFSTFCGTMEYCAPEVLTGNKYHGPELEMWSLGILLYTLVFFQNPFRSAQETVRAEFDIPCRISEGLNQVLSFLLLPDPHSRATIAEIKLHWWVTQKVDPKHYSFKDILKNCDRAQVAPPMYVSDLQNQLKNVASCGANLANVSINAIETPSQETGVVSAR</sequence>
<feature type="region of interest" description="Disordered" evidence="4">
    <location>
        <begin position="579"/>
        <end position="606"/>
    </location>
</feature>
<dbReference type="Pfam" id="PF00069">
    <property type="entry name" value="Pkinase"/>
    <property type="match status" value="1"/>
</dbReference>
<evidence type="ECO:0000313" key="6">
    <source>
        <dbReference type="EMBL" id="KAI1718863.1"/>
    </source>
</evidence>
<dbReference type="Gene3D" id="3.30.200.20">
    <property type="entry name" value="Phosphorylase Kinase, domain 1"/>
    <property type="match status" value="1"/>
</dbReference>